<dbReference type="AlphaFoldDB" id="A0A7X4W2S2"/>
<keyword evidence="6" id="KW-1185">Reference proteome</keyword>
<dbReference type="Proteomes" id="UP000487929">
    <property type="component" value="Unassembled WGS sequence"/>
</dbReference>
<dbReference type="RefSeq" id="WP_161430262.1">
    <property type="nucleotide sequence ID" value="NZ_WUTT01000001.1"/>
</dbReference>
<evidence type="ECO:0000256" key="1">
    <source>
        <dbReference type="ARBA" id="ARBA00022729"/>
    </source>
</evidence>
<dbReference type="InterPro" id="IPR006558">
    <property type="entry name" value="LamG-like"/>
</dbReference>
<keyword evidence="2" id="KW-1015">Disulfide bond</keyword>
<sequence length="616" mass="67049">MKIRIRWRDANFGESEQRIYRDTSPMDPQALPAPIGSVGAGVTEFIDANVVDQTTYYYRLSAIVDGQEYVDDEFEVLADDTLALYKGVWLISLAAWGDVRVEQYDPANTEHIAWPDRFGLTAGSILIDNYKKETTGRVDTGSVVGGVIPAGGPGYEFYLFGDNRSDYYSEAEMDLEFQDAQGTTLAVLRMARDGAYNQGLWYGTDFNSLTKAPQNGDGSYEMTAGWLRFDNDGFSFTVDEVNVGSRYNDSFRFDVPGGLADFAQINVPYTRAYEYETSGSGSRTYCYLELLRLRLLLGFGVSVDTQADQTTLTWEESVPSSVQQVRVYRDTSPLEPDNLPAPLTTLAGGVGTYVDTVPDGTVNYFYALGLVGPSGEQELSEVEMAVYSDLSSGLVAWYTMDAISGGVIADEMGAYPATLVNGTVVPGKAGDAVAFDPNAPTYAETSQRVPHGGTAITVAVWARLHNPTKSNGNWVLSQRSDPDDNAQQEWQFNNNSDSGEDSMAFWISDDSGAGYQFRHTTDTIPANEWVHWVGTYDGTDIKVYKDGVLLGSTRAPGVTLSSGAGAMTMGVRAILDPETAYTAGAPGNTDGDLDDVRLYDRALTATEVQALYGLHA</sequence>
<dbReference type="SUPFAM" id="SSF49899">
    <property type="entry name" value="Concanavalin A-like lectins/glucanases"/>
    <property type="match status" value="1"/>
</dbReference>
<dbReference type="Gene3D" id="2.60.40.10">
    <property type="entry name" value="Immunoglobulins"/>
    <property type="match status" value="2"/>
</dbReference>
<protein>
    <recommendedName>
        <fullName evidence="4">LamG-like jellyroll fold domain-containing protein</fullName>
    </recommendedName>
</protein>
<organism evidence="5 6">
    <name type="scientific">Halomonas alimentaria</name>
    <dbReference type="NCBI Taxonomy" id="147248"/>
    <lineage>
        <taxon>Bacteria</taxon>
        <taxon>Pseudomonadati</taxon>
        <taxon>Pseudomonadota</taxon>
        <taxon>Gammaproteobacteria</taxon>
        <taxon>Oceanospirillales</taxon>
        <taxon>Halomonadaceae</taxon>
        <taxon>Halomonas</taxon>
    </lineage>
</organism>
<name>A0A7X4W2S2_9GAMM</name>
<dbReference type="SMART" id="SM00560">
    <property type="entry name" value="LamGL"/>
    <property type="match status" value="1"/>
</dbReference>
<feature type="compositionally biased region" description="Polar residues" evidence="3">
    <location>
        <begin position="478"/>
        <end position="497"/>
    </location>
</feature>
<evidence type="ECO:0000256" key="2">
    <source>
        <dbReference type="ARBA" id="ARBA00023157"/>
    </source>
</evidence>
<evidence type="ECO:0000313" key="5">
    <source>
        <dbReference type="EMBL" id="NAW33254.1"/>
    </source>
</evidence>
<gene>
    <name evidence="5" type="ORF">GRB96_02295</name>
</gene>
<comment type="caution">
    <text evidence="5">The sequence shown here is derived from an EMBL/GenBank/DDBJ whole genome shotgun (WGS) entry which is preliminary data.</text>
</comment>
<evidence type="ECO:0000259" key="4">
    <source>
        <dbReference type="SMART" id="SM00560"/>
    </source>
</evidence>
<evidence type="ECO:0000256" key="3">
    <source>
        <dbReference type="SAM" id="MobiDB-lite"/>
    </source>
</evidence>
<evidence type="ECO:0000313" key="6">
    <source>
        <dbReference type="Proteomes" id="UP000487929"/>
    </source>
</evidence>
<dbReference type="Gene3D" id="2.60.120.200">
    <property type="match status" value="1"/>
</dbReference>
<keyword evidence="1" id="KW-0732">Signal</keyword>
<dbReference type="InterPro" id="IPR013320">
    <property type="entry name" value="ConA-like_dom_sf"/>
</dbReference>
<dbReference type="InterPro" id="IPR013783">
    <property type="entry name" value="Ig-like_fold"/>
</dbReference>
<proteinExistence type="predicted"/>
<reference evidence="5 6" key="1">
    <citation type="submission" date="2019-12" db="EMBL/GenBank/DDBJ databases">
        <title>Draft genome sequencing of Halomonas alimentaria DSM 15356.</title>
        <authorList>
            <person name="Pandiyan K."/>
            <person name="Kushwaha P."/>
            <person name="Gowdham M."/>
            <person name="Chakdar H."/>
            <person name="Singh A."/>
            <person name="Kumar M."/>
            <person name="Saxena A.K."/>
        </authorList>
    </citation>
    <scope>NUCLEOTIDE SEQUENCE [LARGE SCALE GENOMIC DNA]</scope>
    <source>
        <strain evidence="5 6">DSM 15356</strain>
    </source>
</reference>
<feature type="region of interest" description="Disordered" evidence="3">
    <location>
        <begin position="478"/>
        <end position="498"/>
    </location>
</feature>
<dbReference type="OrthoDB" id="9790247at2"/>
<dbReference type="Pfam" id="PF13385">
    <property type="entry name" value="Laminin_G_3"/>
    <property type="match status" value="1"/>
</dbReference>
<accession>A0A7X4W2S2</accession>
<dbReference type="EMBL" id="WUTT01000001">
    <property type="protein sequence ID" value="NAW33254.1"/>
    <property type="molecule type" value="Genomic_DNA"/>
</dbReference>
<feature type="domain" description="LamG-like jellyroll fold" evidence="4">
    <location>
        <begin position="454"/>
        <end position="606"/>
    </location>
</feature>